<name>A0A5N6PRS7_9ASTR</name>
<dbReference type="InterPro" id="IPR001906">
    <property type="entry name" value="Terpene_synth_N"/>
</dbReference>
<protein>
    <submittedName>
        <fullName evidence="4">Uncharacterized protein</fullName>
    </submittedName>
</protein>
<feature type="domain" description="Terpene synthase metal-binding" evidence="3">
    <location>
        <begin position="263"/>
        <end position="503"/>
    </location>
</feature>
<dbReference type="Gene3D" id="1.10.600.10">
    <property type="entry name" value="Farnesyl Diphosphate Synthase"/>
    <property type="match status" value="1"/>
</dbReference>
<dbReference type="GO" id="GO:0010333">
    <property type="term" value="F:terpene synthase activity"/>
    <property type="evidence" value="ECO:0007669"/>
    <property type="project" value="InterPro"/>
</dbReference>
<dbReference type="InterPro" id="IPR036965">
    <property type="entry name" value="Terpene_synth_N_sf"/>
</dbReference>
<dbReference type="InterPro" id="IPR034741">
    <property type="entry name" value="Terpene_cyclase-like_1_C"/>
</dbReference>
<gene>
    <name evidence="4" type="ORF">E3N88_06783</name>
</gene>
<dbReference type="PANTHER" id="PTHR31225:SF254">
    <property type="entry name" value="LYASE"/>
    <property type="match status" value="1"/>
</dbReference>
<proteinExistence type="predicted"/>
<accession>A0A5N6PRS7</accession>
<evidence type="ECO:0000313" key="4">
    <source>
        <dbReference type="EMBL" id="KAD6795887.1"/>
    </source>
</evidence>
<dbReference type="CDD" id="cd00684">
    <property type="entry name" value="Terpene_cyclase_plant_C1"/>
    <property type="match status" value="1"/>
</dbReference>
<dbReference type="Proteomes" id="UP000326396">
    <property type="component" value="Linkage Group LG11"/>
</dbReference>
<keyword evidence="1" id="KW-0479">Metal-binding</keyword>
<dbReference type="PANTHER" id="PTHR31225">
    <property type="entry name" value="OS04G0344100 PROTEIN-RELATED"/>
    <property type="match status" value="1"/>
</dbReference>
<dbReference type="AlphaFoldDB" id="A0A5N6PRS7"/>
<dbReference type="InterPro" id="IPR050148">
    <property type="entry name" value="Terpene_synthase-like"/>
</dbReference>
<sequence length="888" mass="102430">MATTEANNILQANAPNTNDPVRPLANFPPSLWGDRFLSFTLDNSQLEAYAKTMEQPKEEVRRSILNPAIDTDKKLSLIYSVYRLGLAYVFSKDIEGELDKIFNQLNLQSYQEADLYTISIHFQVFRIFGFRLSCDVFNKFKDCNSGEFNEDITTDVKGMLSFYESAQLRIRGESILDDAFAFTETKLKTIKETLKGSLALQVKHALEMPIHRGHPMAEARLYLFHFEEEISGYDSLLTLAKTHFSYLQLLQKEELKIVSMWWKDLDSKVKLSYVRDRVPELYLWILALFLEPYYSQARIITTKIIQLVVMLDDTYDAYATIEEIRLLTHAINKWDISAMSQLPEYMKPFYEMLLNEFAEFNKQLPQHETSNLIFEASKKAFQELARGYHQEAEWRHSEEVPSFEDYMRVGLITSTHDLLSLSAFMGMGKIVTQEAFTWHQSHPKILTASESISRLHDDVMTVEFERERGPSATCIEAYMKTNGVSENIACKAVKTIVENAWKDINEGCLKPREVPMDVLAPIVNLARMIDVAYKYNDGFTFPEKTQTVMACYESLLEKNRCGHNEVFKTTMFTTQLMEFSAGGEHLEEETVGDTIQCASGRRNIWRLVDLNINDPIQNFIQEHGMEMGEKMVGQDQEKELTVVEANWLEVIAKFEAKKVKPIREKGIANVNKYPYLIRGVDLSKELTKNEENIFNFVLYSGYTRMGDNSKNKIKAIVTEATYERKAVYLSINHLPGWVLNQEGVNHQERLDKFTPNMDGLIKVVDNFHESIPLVGLRDNTDYYLKGSPYKVYLKQIQHPKTDDIHAAPVLKLHIPWATKTNVVDCSVFVMRHVEKFMGVREQFNCGFSTNGKKKKSQLNLLTKRFALHLLRSEVNVLRDTILTDARKK</sequence>
<dbReference type="OrthoDB" id="1877784at2759"/>
<dbReference type="FunFam" id="1.10.600.10:FF:000007">
    <property type="entry name" value="Isoprene synthase, chloroplastic"/>
    <property type="match status" value="1"/>
</dbReference>
<dbReference type="InterPro" id="IPR008930">
    <property type="entry name" value="Terpenoid_cyclase/PrenylTrfase"/>
</dbReference>
<dbReference type="GO" id="GO:0000287">
    <property type="term" value="F:magnesium ion binding"/>
    <property type="evidence" value="ECO:0007669"/>
    <property type="project" value="InterPro"/>
</dbReference>
<dbReference type="GO" id="GO:0016102">
    <property type="term" value="P:diterpenoid biosynthetic process"/>
    <property type="evidence" value="ECO:0007669"/>
    <property type="project" value="InterPro"/>
</dbReference>
<dbReference type="Pfam" id="PF03936">
    <property type="entry name" value="Terpene_synth_C"/>
    <property type="match status" value="1"/>
</dbReference>
<organism evidence="4 5">
    <name type="scientific">Mikania micrantha</name>
    <name type="common">bitter vine</name>
    <dbReference type="NCBI Taxonomy" id="192012"/>
    <lineage>
        <taxon>Eukaryota</taxon>
        <taxon>Viridiplantae</taxon>
        <taxon>Streptophyta</taxon>
        <taxon>Embryophyta</taxon>
        <taxon>Tracheophyta</taxon>
        <taxon>Spermatophyta</taxon>
        <taxon>Magnoliopsida</taxon>
        <taxon>eudicotyledons</taxon>
        <taxon>Gunneridae</taxon>
        <taxon>Pentapetalae</taxon>
        <taxon>asterids</taxon>
        <taxon>campanulids</taxon>
        <taxon>Asterales</taxon>
        <taxon>Asteraceae</taxon>
        <taxon>Asteroideae</taxon>
        <taxon>Heliantheae alliance</taxon>
        <taxon>Eupatorieae</taxon>
        <taxon>Mikania</taxon>
    </lineage>
</organism>
<dbReference type="SUPFAM" id="SSF48576">
    <property type="entry name" value="Terpenoid synthases"/>
    <property type="match status" value="1"/>
</dbReference>
<dbReference type="SUPFAM" id="SSF48239">
    <property type="entry name" value="Terpenoid cyclases/Protein prenyltransferases"/>
    <property type="match status" value="1"/>
</dbReference>
<keyword evidence="5" id="KW-1185">Reference proteome</keyword>
<dbReference type="EMBL" id="SZYD01000003">
    <property type="protein sequence ID" value="KAD6795887.1"/>
    <property type="molecule type" value="Genomic_DNA"/>
</dbReference>
<evidence type="ECO:0000259" key="3">
    <source>
        <dbReference type="Pfam" id="PF03936"/>
    </source>
</evidence>
<dbReference type="Pfam" id="PF01397">
    <property type="entry name" value="Terpene_synth"/>
    <property type="match status" value="1"/>
</dbReference>
<reference evidence="4 5" key="1">
    <citation type="submission" date="2019-05" db="EMBL/GenBank/DDBJ databases">
        <title>Mikania micrantha, genome provides insights into the molecular mechanism of rapid growth.</title>
        <authorList>
            <person name="Liu B."/>
        </authorList>
    </citation>
    <scope>NUCLEOTIDE SEQUENCE [LARGE SCALE GENOMIC DNA]</scope>
    <source>
        <strain evidence="4">NLD-2019</strain>
        <tissue evidence="4">Leaf</tissue>
    </source>
</reference>
<dbReference type="InterPro" id="IPR008949">
    <property type="entry name" value="Isoprenoid_synthase_dom_sf"/>
</dbReference>
<evidence type="ECO:0000259" key="2">
    <source>
        <dbReference type="Pfam" id="PF01397"/>
    </source>
</evidence>
<feature type="domain" description="Terpene synthase N-terminal" evidence="2">
    <location>
        <begin position="31"/>
        <end position="206"/>
    </location>
</feature>
<evidence type="ECO:0000313" key="5">
    <source>
        <dbReference type="Proteomes" id="UP000326396"/>
    </source>
</evidence>
<dbReference type="SFLD" id="SFLDG01019">
    <property type="entry name" value="Terpene_Cyclase_Like_1_C_Termi"/>
    <property type="match status" value="1"/>
</dbReference>
<dbReference type="GO" id="GO:0046246">
    <property type="term" value="P:terpene biosynthetic process"/>
    <property type="evidence" value="ECO:0007669"/>
    <property type="project" value="UniProtKB-ARBA"/>
</dbReference>
<dbReference type="SFLD" id="SFLDS00005">
    <property type="entry name" value="Isoprenoid_Synthase_Type_I"/>
    <property type="match status" value="1"/>
</dbReference>
<comment type="caution">
    <text evidence="4">The sequence shown here is derived from an EMBL/GenBank/DDBJ whole genome shotgun (WGS) entry which is preliminary data.</text>
</comment>
<dbReference type="Gene3D" id="1.50.10.130">
    <property type="entry name" value="Terpene synthase, N-terminal domain"/>
    <property type="match status" value="1"/>
</dbReference>
<evidence type="ECO:0000256" key="1">
    <source>
        <dbReference type="ARBA" id="ARBA00022723"/>
    </source>
</evidence>
<dbReference type="InterPro" id="IPR005630">
    <property type="entry name" value="Terpene_synthase_metal-bd"/>
</dbReference>
<dbReference type="InterPro" id="IPR044814">
    <property type="entry name" value="Terpene_cyclase_plant_C1"/>
</dbReference>